<dbReference type="AlphaFoldDB" id="A0A1G4UQC6"/>
<protein>
    <submittedName>
        <fullName evidence="1">Uncharacterized protein</fullName>
    </submittedName>
</protein>
<evidence type="ECO:0000313" key="1">
    <source>
        <dbReference type="EMBL" id="SCW95843.1"/>
    </source>
</evidence>
<dbReference type="STRING" id="177413.SAMN05660859_0131"/>
<evidence type="ECO:0000313" key="2">
    <source>
        <dbReference type="Proteomes" id="UP000198889"/>
    </source>
</evidence>
<reference evidence="2" key="1">
    <citation type="submission" date="2016-10" db="EMBL/GenBank/DDBJ databases">
        <authorList>
            <person name="Varghese N."/>
            <person name="Submissions S."/>
        </authorList>
    </citation>
    <scope>NUCLEOTIDE SEQUENCE [LARGE SCALE GENOMIC DNA]</scope>
    <source>
        <strain evidence="2">CGMCC 1.1761</strain>
    </source>
</reference>
<sequence>MTTAKYEIEVVRKIHDNVGGEHLLVCEDRDGLGLVRIDGQKEFGGEIQIDPHMALELAKAIELCAKEILEKSDDH</sequence>
<name>A0A1G4UQC6_9HYPH</name>
<dbReference type="EMBL" id="FMTP01000010">
    <property type="protein sequence ID" value="SCW95843.1"/>
    <property type="molecule type" value="Genomic_DNA"/>
</dbReference>
<organism evidence="1 2">
    <name type="scientific">Ancylobacter rudongensis</name>
    <dbReference type="NCBI Taxonomy" id="177413"/>
    <lineage>
        <taxon>Bacteria</taxon>
        <taxon>Pseudomonadati</taxon>
        <taxon>Pseudomonadota</taxon>
        <taxon>Alphaproteobacteria</taxon>
        <taxon>Hyphomicrobiales</taxon>
        <taxon>Xanthobacteraceae</taxon>
        <taxon>Ancylobacter</taxon>
    </lineage>
</organism>
<proteinExistence type="predicted"/>
<accession>A0A1G4UQC6</accession>
<dbReference type="RefSeq" id="WP_091444286.1">
    <property type="nucleotide sequence ID" value="NZ_FMTP01000010.1"/>
</dbReference>
<gene>
    <name evidence="1" type="ORF">SAMN05660859_0131</name>
</gene>
<keyword evidence="2" id="KW-1185">Reference proteome</keyword>
<dbReference type="Proteomes" id="UP000198889">
    <property type="component" value="Unassembled WGS sequence"/>
</dbReference>